<organism evidence="1 2">
    <name type="scientific">Flagellimonas meridianipacifica</name>
    <dbReference type="NCBI Taxonomy" id="1080225"/>
    <lineage>
        <taxon>Bacteria</taxon>
        <taxon>Pseudomonadati</taxon>
        <taxon>Bacteroidota</taxon>
        <taxon>Flavobacteriia</taxon>
        <taxon>Flavobacteriales</taxon>
        <taxon>Flavobacteriaceae</taxon>
        <taxon>Flagellimonas</taxon>
    </lineage>
</organism>
<evidence type="ECO:0000313" key="1">
    <source>
        <dbReference type="EMBL" id="PRX57314.1"/>
    </source>
</evidence>
<dbReference type="EMBL" id="PVYX01000001">
    <property type="protein sequence ID" value="PRX57314.1"/>
    <property type="molecule type" value="Genomic_DNA"/>
</dbReference>
<keyword evidence="2" id="KW-1185">Reference proteome</keyword>
<dbReference type="RefSeq" id="WP_106144211.1">
    <property type="nucleotide sequence ID" value="NZ_PVYX01000001.1"/>
</dbReference>
<reference evidence="1 2" key="1">
    <citation type="submission" date="2018-03" db="EMBL/GenBank/DDBJ databases">
        <title>Genomic Encyclopedia of Archaeal and Bacterial Type Strains, Phase II (KMG-II): from individual species to whole genera.</title>
        <authorList>
            <person name="Goeker M."/>
        </authorList>
    </citation>
    <scope>NUCLEOTIDE SEQUENCE [LARGE SCALE GENOMIC DNA]</scope>
    <source>
        <strain evidence="1 2">DSM 25027</strain>
    </source>
</reference>
<sequence>MPKSKFSAYSFLFLILFSCQNDDSSDGGFICCSNQIDGNVNNLENFPEFDTLDDITVFNWFTPNDDGLNDFFAIANIQQYENHRVEIFRLNGQMVYESEDYASGNLTTVFRGENLPEGSYEYRITIQDESVFLLRGFLCLIRTPQENFVFEPFCQSFPDPLIGNSI</sequence>
<protein>
    <submittedName>
        <fullName evidence="1">Gliding motility-associated-like protein</fullName>
    </submittedName>
</protein>
<dbReference type="InterPro" id="IPR026341">
    <property type="entry name" value="T9SS_type_B"/>
</dbReference>
<name>A0A2T0MIA3_9FLAO</name>
<dbReference type="Pfam" id="PF13585">
    <property type="entry name" value="CHU_C"/>
    <property type="match status" value="1"/>
</dbReference>
<dbReference type="NCBIfam" id="TIGR04131">
    <property type="entry name" value="Bac_Flav_CTERM"/>
    <property type="match status" value="1"/>
</dbReference>
<dbReference type="Proteomes" id="UP000237640">
    <property type="component" value="Unassembled WGS sequence"/>
</dbReference>
<gene>
    <name evidence="1" type="ORF">CLV81_1317</name>
</gene>
<evidence type="ECO:0000313" key="2">
    <source>
        <dbReference type="Proteomes" id="UP000237640"/>
    </source>
</evidence>
<comment type="caution">
    <text evidence="1">The sequence shown here is derived from an EMBL/GenBank/DDBJ whole genome shotgun (WGS) entry which is preliminary data.</text>
</comment>
<dbReference type="AlphaFoldDB" id="A0A2T0MIA3"/>
<accession>A0A2T0MIA3</accession>
<dbReference type="OrthoDB" id="1236981at2"/>
<proteinExistence type="predicted"/>
<dbReference type="PROSITE" id="PS51257">
    <property type="entry name" value="PROKAR_LIPOPROTEIN"/>
    <property type="match status" value="1"/>
</dbReference>